<dbReference type="Gene3D" id="3.40.47.10">
    <property type="match status" value="1"/>
</dbReference>
<organism evidence="2 3">
    <name type="scientific">Alkalihalophilus lindianensis</name>
    <dbReference type="NCBI Taxonomy" id="1630542"/>
    <lineage>
        <taxon>Bacteria</taxon>
        <taxon>Bacillati</taxon>
        <taxon>Bacillota</taxon>
        <taxon>Bacilli</taxon>
        <taxon>Bacillales</taxon>
        <taxon>Bacillaceae</taxon>
        <taxon>Alkalihalophilus</taxon>
    </lineage>
</organism>
<dbReference type="InterPro" id="IPR020616">
    <property type="entry name" value="Thiolase_N"/>
</dbReference>
<dbReference type="GO" id="GO:0003985">
    <property type="term" value="F:acetyl-CoA C-acetyltransferase activity"/>
    <property type="evidence" value="ECO:0007669"/>
    <property type="project" value="UniProtKB-EC"/>
</dbReference>
<keyword evidence="2" id="KW-0808">Transferase</keyword>
<name>A0ABU3XIB9_9BACI</name>
<proteinExistence type="predicted"/>
<keyword evidence="3" id="KW-1185">Reference proteome</keyword>
<gene>
    <name evidence="2" type="ORF">RYX56_25215</name>
</gene>
<feature type="non-terminal residue" evidence="2">
    <location>
        <position position="1"/>
    </location>
</feature>
<dbReference type="EMBL" id="JAWJBA010001021">
    <property type="protein sequence ID" value="MDV2687652.1"/>
    <property type="molecule type" value="Genomic_DNA"/>
</dbReference>
<dbReference type="SUPFAM" id="SSF53901">
    <property type="entry name" value="Thiolase-like"/>
    <property type="match status" value="1"/>
</dbReference>
<evidence type="ECO:0000313" key="3">
    <source>
        <dbReference type="Proteomes" id="UP001287282"/>
    </source>
</evidence>
<dbReference type="PANTHER" id="PTHR43365:SF1">
    <property type="entry name" value="ACETYL-COA C-ACYLTRANSFERASE"/>
    <property type="match status" value="1"/>
</dbReference>
<dbReference type="EC" id="2.3.1.9" evidence="2"/>
<comment type="caution">
    <text evidence="2">The sequence shown here is derived from an EMBL/GenBank/DDBJ whole genome shotgun (WGS) entry which is preliminary data.</text>
</comment>
<sequence length="78" mass="8215">VHPTDLAAHVVKEAVKRAGIKSKSVDELIVGNVGQIAENGFIGRVISLKADLPEETTAYSVNRQCGSGLQAIVDGMLE</sequence>
<reference evidence="2 3" key="1">
    <citation type="submission" date="2023-10" db="EMBL/GenBank/DDBJ databases">
        <title>Screening of Alkalihalobacillus lindianensis BZ-TG-R113 and Its Alleviation of Salt Stress on Rapeseed Growth.</title>
        <authorList>
            <person name="Zhao B."/>
            <person name="Guo T."/>
        </authorList>
    </citation>
    <scope>NUCLEOTIDE SEQUENCE [LARGE SCALE GENOMIC DNA]</scope>
    <source>
        <strain evidence="2 3">BZ-TG-R113</strain>
    </source>
</reference>
<feature type="domain" description="Thiolase N-terminal" evidence="1">
    <location>
        <begin position="3"/>
        <end position="76"/>
    </location>
</feature>
<dbReference type="Proteomes" id="UP001287282">
    <property type="component" value="Unassembled WGS sequence"/>
</dbReference>
<evidence type="ECO:0000313" key="2">
    <source>
        <dbReference type="EMBL" id="MDV2687652.1"/>
    </source>
</evidence>
<feature type="non-terminal residue" evidence="2">
    <location>
        <position position="78"/>
    </location>
</feature>
<dbReference type="PANTHER" id="PTHR43365">
    <property type="entry name" value="BLR7806 PROTEIN"/>
    <property type="match status" value="1"/>
</dbReference>
<dbReference type="InterPro" id="IPR016039">
    <property type="entry name" value="Thiolase-like"/>
</dbReference>
<protein>
    <submittedName>
        <fullName evidence="2">Acetyl-CoA C-acyltransferase</fullName>
        <ecNumber evidence="2">2.3.1.9</ecNumber>
    </submittedName>
</protein>
<evidence type="ECO:0000259" key="1">
    <source>
        <dbReference type="Pfam" id="PF00108"/>
    </source>
</evidence>
<dbReference type="Pfam" id="PF00108">
    <property type="entry name" value="Thiolase_N"/>
    <property type="match status" value="1"/>
</dbReference>
<keyword evidence="2" id="KW-0012">Acyltransferase</keyword>
<accession>A0ABU3XIB9</accession>